<dbReference type="InterPro" id="IPR002347">
    <property type="entry name" value="SDR_fam"/>
</dbReference>
<evidence type="ECO:0000313" key="5">
    <source>
        <dbReference type="Proteomes" id="UP001501570"/>
    </source>
</evidence>
<comment type="similarity">
    <text evidence="1 3">Belongs to the short-chain dehydrogenases/reductases (SDR) family.</text>
</comment>
<dbReference type="PROSITE" id="PS00061">
    <property type="entry name" value="ADH_SHORT"/>
    <property type="match status" value="1"/>
</dbReference>
<dbReference type="Gene3D" id="3.40.50.720">
    <property type="entry name" value="NAD(P)-binding Rossmann-like Domain"/>
    <property type="match status" value="1"/>
</dbReference>
<keyword evidence="2" id="KW-0560">Oxidoreductase</keyword>
<dbReference type="SUPFAM" id="SSF51735">
    <property type="entry name" value="NAD(P)-binding Rossmann-fold domains"/>
    <property type="match status" value="1"/>
</dbReference>
<dbReference type="InterPro" id="IPR020904">
    <property type="entry name" value="Sc_DH/Rdtase_CS"/>
</dbReference>
<dbReference type="Proteomes" id="UP001501570">
    <property type="component" value="Unassembled WGS sequence"/>
</dbReference>
<accession>A0ABP9RUX5</accession>
<dbReference type="PRINTS" id="PR00081">
    <property type="entry name" value="GDHRDH"/>
</dbReference>
<dbReference type="EMBL" id="BAABJQ010000010">
    <property type="protein sequence ID" value="GAA5187674.1"/>
    <property type="molecule type" value="Genomic_DNA"/>
</dbReference>
<name>A0ABP9RUX5_9ACTN</name>
<evidence type="ECO:0000256" key="2">
    <source>
        <dbReference type="ARBA" id="ARBA00023002"/>
    </source>
</evidence>
<evidence type="ECO:0000256" key="1">
    <source>
        <dbReference type="ARBA" id="ARBA00006484"/>
    </source>
</evidence>
<protein>
    <recommendedName>
        <fullName evidence="6">NADP-dependent 3-hydroxy acid dehydrogenase YdfG</fullName>
    </recommendedName>
</protein>
<evidence type="ECO:0008006" key="6">
    <source>
        <dbReference type="Google" id="ProtNLM"/>
    </source>
</evidence>
<sequence>MLAARRVGRLESLAAELPDALAVPADVRDPAQVQAVIDAAVRHYDGVDVLINNAGQGLHVPIEQIKLEDLRAVMELNVFGALAGMQAVLPVMRKRGEGAIVNVSSGTSRTVLPGVGGYAATKSALNMLSQVARAEFAADNIAVSLVYPSVTATEFHTVLRAGAYAGGGRFAPHSAEQVAEAILRAVQTGEPEVVLAHTPRA</sequence>
<comment type="caution">
    <text evidence="4">The sequence shown here is derived from an EMBL/GenBank/DDBJ whole genome shotgun (WGS) entry which is preliminary data.</text>
</comment>
<evidence type="ECO:0000256" key="3">
    <source>
        <dbReference type="RuleBase" id="RU000363"/>
    </source>
</evidence>
<dbReference type="InterPro" id="IPR036291">
    <property type="entry name" value="NAD(P)-bd_dom_sf"/>
</dbReference>
<dbReference type="Pfam" id="PF00106">
    <property type="entry name" value="adh_short"/>
    <property type="match status" value="1"/>
</dbReference>
<proteinExistence type="inferred from homology"/>
<gene>
    <name evidence="4" type="ORF">GCM10023322_36490</name>
</gene>
<dbReference type="PANTHER" id="PTHR44196:SF1">
    <property type="entry name" value="DEHYDROGENASE_REDUCTASE SDR FAMILY MEMBER 7B"/>
    <property type="match status" value="1"/>
</dbReference>
<dbReference type="PRINTS" id="PR00080">
    <property type="entry name" value="SDRFAMILY"/>
</dbReference>
<dbReference type="PANTHER" id="PTHR44196">
    <property type="entry name" value="DEHYDROGENASE/REDUCTASE SDR FAMILY MEMBER 7B"/>
    <property type="match status" value="1"/>
</dbReference>
<reference evidence="5" key="1">
    <citation type="journal article" date="2019" name="Int. J. Syst. Evol. Microbiol.">
        <title>The Global Catalogue of Microorganisms (GCM) 10K type strain sequencing project: providing services to taxonomists for standard genome sequencing and annotation.</title>
        <authorList>
            <consortium name="The Broad Institute Genomics Platform"/>
            <consortium name="The Broad Institute Genome Sequencing Center for Infectious Disease"/>
            <person name="Wu L."/>
            <person name="Ma J."/>
        </authorList>
    </citation>
    <scope>NUCLEOTIDE SEQUENCE [LARGE SCALE GENOMIC DNA]</scope>
    <source>
        <strain evidence="5">JCM 18304</strain>
    </source>
</reference>
<organism evidence="4 5">
    <name type="scientific">Rugosimonospora acidiphila</name>
    <dbReference type="NCBI Taxonomy" id="556531"/>
    <lineage>
        <taxon>Bacteria</taxon>
        <taxon>Bacillati</taxon>
        <taxon>Actinomycetota</taxon>
        <taxon>Actinomycetes</taxon>
        <taxon>Micromonosporales</taxon>
        <taxon>Micromonosporaceae</taxon>
        <taxon>Rugosimonospora</taxon>
    </lineage>
</organism>
<keyword evidence="5" id="KW-1185">Reference proteome</keyword>
<evidence type="ECO:0000313" key="4">
    <source>
        <dbReference type="EMBL" id="GAA5187674.1"/>
    </source>
</evidence>